<dbReference type="Gene3D" id="3.30.1310.10">
    <property type="entry name" value="Nucleoid-associated protein YbaB-like domain"/>
    <property type="match status" value="1"/>
</dbReference>
<gene>
    <name evidence="2" type="ORF">XD93_0552</name>
</gene>
<dbReference type="Pfam" id="PF02575">
    <property type="entry name" value="YbaB_DNA_bd"/>
    <property type="match status" value="1"/>
</dbReference>
<comment type="caution">
    <text evidence="2">The sequence shown here is derived from an EMBL/GenBank/DDBJ whole genome shotgun (WGS) entry which is preliminary data.</text>
</comment>
<dbReference type="EMBL" id="LGGO01000069">
    <property type="protein sequence ID" value="KUK77077.1"/>
    <property type="molecule type" value="Genomic_DNA"/>
</dbReference>
<dbReference type="SUPFAM" id="SSF82607">
    <property type="entry name" value="YbaB-like"/>
    <property type="match status" value="1"/>
</dbReference>
<dbReference type="PANTHER" id="PTHR33449">
    <property type="entry name" value="NUCLEOID-ASSOCIATED PROTEIN YBAB"/>
    <property type="match status" value="1"/>
</dbReference>
<accession>A0A117M061</accession>
<evidence type="ECO:0000313" key="3">
    <source>
        <dbReference type="Proteomes" id="UP000053904"/>
    </source>
</evidence>
<evidence type="ECO:0000256" key="1">
    <source>
        <dbReference type="ARBA" id="ARBA00023125"/>
    </source>
</evidence>
<dbReference type="InterPro" id="IPR036894">
    <property type="entry name" value="YbaB-like_sf"/>
</dbReference>
<dbReference type="PANTHER" id="PTHR33449:SF1">
    <property type="entry name" value="NUCLEOID-ASSOCIATED PROTEIN YBAB"/>
    <property type="match status" value="1"/>
</dbReference>
<proteinExistence type="predicted"/>
<dbReference type="GO" id="GO:0003677">
    <property type="term" value="F:DNA binding"/>
    <property type="evidence" value="ECO:0007669"/>
    <property type="project" value="UniProtKB-KW"/>
</dbReference>
<evidence type="ECO:0000313" key="2">
    <source>
        <dbReference type="EMBL" id="KUK77077.1"/>
    </source>
</evidence>
<dbReference type="InterPro" id="IPR004401">
    <property type="entry name" value="YbaB/EbfC"/>
</dbReference>
<dbReference type="Proteomes" id="UP000053904">
    <property type="component" value="Unassembled WGS sequence"/>
</dbReference>
<organism evidence="2 3">
    <name type="scientific">candidate division WS6 bacterium 34_10</name>
    <dbReference type="NCBI Taxonomy" id="1641389"/>
    <lineage>
        <taxon>Bacteria</taxon>
        <taxon>Candidatus Dojkabacteria</taxon>
    </lineage>
</organism>
<dbReference type="AlphaFoldDB" id="A0A117M061"/>
<name>A0A117M061_9BACT</name>
<protein>
    <submittedName>
        <fullName evidence="2">Seg</fullName>
    </submittedName>
</protein>
<keyword evidence="1" id="KW-0238">DNA-binding</keyword>
<sequence length="110" mass="13066">MYNISDILFNQLLIMPNVREMLKMQSEAKKMQKKLREKKIVGESKDGLLKIFMNAAQEFEDIHIDEEILDTQSLDDIKKRMKEAFKDYQKKLQKQMAQDMDLDSLKSMFS</sequence>
<reference evidence="3" key="1">
    <citation type="journal article" date="2015" name="MBio">
        <title>Genome-Resolved Metagenomic Analysis Reveals Roles for Candidate Phyla and Other Microbial Community Members in Biogeochemical Transformations in Oil Reservoirs.</title>
        <authorList>
            <person name="Hu P."/>
            <person name="Tom L."/>
            <person name="Singh A."/>
            <person name="Thomas B.C."/>
            <person name="Baker B.J."/>
            <person name="Piceno Y.M."/>
            <person name="Andersen G.L."/>
            <person name="Banfield J.F."/>
        </authorList>
    </citation>
    <scope>NUCLEOTIDE SEQUENCE [LARGE SCALE GENOMIC DNA]</scope>
</reference>